<proteinExistence type="predicted"/>
<dbReference type="Gramene" id="rna-AYBTSS11_LOCUS24434">
    <property type="protein sequence ID" value="CAJ1972385.1"/>
    <property type="gene ID" value="gene-AYBTSS11_LOCUS24434"/>
</dbReference>
<evidence type="ECO:0000313" key="3">
    <source>
        <dbReference type="Proteomes" id="UP001189624"/>
    </source>
</evidence>
<gene>
    <name evidence="2" type="ORF">AYBTSS11_LOCUS24434</name>
</gene>
<reference evidence="2" key="1">
    <citation type="submission" date="2023-10" db="EMBL/GenBank/DDBJ databases">
        <authorList>
            <person name="Domelevo Entfellner J.-B."/>
        </authorList>
    </citation>
    <scope>NUCLEOTIDE SEQUENCE</scope>
</reference>
<dbReference type="AlphaFoldDB" id="A0AA86W089"/>
<name>A0AA86W089_9FABA</name>
<accession>A0AA86W089</accession>
<dbReference type="EMBL" id="OY731405">
    <property type="protein sequence ID" value="CAJ1972385.1"/>
    <property type="molecule type" value="Genomic_DNA"/>
</dbReference>
<keyword evidence="3" id="KW-1185">Reference proteome</keyword>
<evidence type="ECO:0000256" key="1">
    <source>
        <dbReference type="SAM" id="MobiDB-lite"/>
    </source>
</evidence>
<evidence type="ECO:0000313" key="2">
    <source>
        <dbReference type="EMBL" id="CAJ1972385.1"/>
    </source>
</evidence>
<sequence>MPPPTSLSPRHLALTTAPPALCRERPLITSSTFNPSQIATLCPSQSQPLPCGLPISTTITTSPNPSLHLLIHSLRLSLTAAPHSQSPLRLRRPPNPHPNHLRTTASIYPHSRSCREPATKCQVLATASKPAVPPHR</sequence>
<protein>
    <submittedName>
        <fullName evidence="2">Uncharacterized protein</fullName>
    </submittedName>
</protein>
<feature type="region of interest" description="Disordered" evidence="1">
    <location>
        <begin position="81"/>
        <end position="113"/>
    </location>
</feature>
<dbReference type="Proteomes" id="UP001189624">
    <property type="component" value="Chromosome 8"/>
</dbReference>
<organism evidence="2 3">
    <name type="scientific">Sphenostylis stenocarpa</name>
    <dbReference type="NCBI Taxonomy" id="92480"/>
    <lineage>
        <taxon>Eukaryota</taxon>
        <taxon>Viridiplantae</taxon>
        <taxon>Streptophyta</taxon>
        <taxon>Embryophyta</taxon>
        <taxon>Tracheophyta</taxon>
        <taxon>Spermatophyta</taxon>
        <taxon>Magnoliopsida</taxon>
        <taxon>eudicotyledons</taxon>
        <taxon>Gunneridae</taxon>
        <taxon>Pentapetalae</taxon>
        <taxon>rosids</taxon>
        <taxon>fabids</taxon>
        <taxon>Fabales</taxon>
        <taxon>Fabaceae</taxon>
        <taxon>Papilionoideae</taxon>
        <taxon>50 kb inversion clade</taxon>
        <taxon>NPAAA clade</taxon>
        <taxon>indigoferoid/millettioid clade</taxon>
        <taxon>Phaseoleae</taxon>
        <taxon>Sphenostylis</taxon>
    </lineage>
</organism>